<dbReference type="EMBL" id="CM004479">
    <property type="protein sequence ID" value="OCT70676.1"/>
    <property type="molecule type" value="Genomic_DNA"/>
</dbReference>
<evidence type="ECO:0000313" key="1">
    <source>
        <dbReference type="EMBL" id="OCT70676.1"/>
    </source>
</evidence>
<reference evidence="2" key="1">
    <citation type="journal article" date="2016" name="Nature">
        <title>Genome evolution in the allotetraploid frog Xenopus laevis.</title>
        <authorList>
            <person name="Session A.M."/>
            <person name="Uno Y."/>
            <person name="Kwon T."/>
            <person name="Chapman J.A."/>
            <person name="Toyoda A."/>
            <person name="Takahashi S."/>
            <person name="Fukui A."/>
            <person name="Hikosaka A."/>
            <person name="Suzuki A."/>
            <person name="Kondo M."/>
            <person name="van Heeringen S.J."/>
            <person name="Quigley I."/>
            <person name="Heinz S."/>
            <person name="Ogino H."/>
            <person name="Ochi H."/>
            <person name="Hellsten U."/>
            <person name="Lyons J.B."/>
            <person name="Simakov O."/>
            <person name="Putnam N."/>
            <person name="Stites J."/>
            <person name="Kuroki Y."/>
            <person name="Tanaka T."/>
            <person name="Michiue T."/>
            <person name="Watanabe M."/>
            <person name="Bogdanovic O."/>
            <person name="Lister R."/>
            <person name="Georgiou G."/>
            <person name="Paranjpe S.S."/>
            <person name="van Kruijsbergen I."/>
            <person name="Shu S."/>
            <person name="Carlson J."/>
            <person name="Kinoshita T."/>
            <person name="Ohta Y."/>
            <person name="Mawaribuchi S."/>
            <person name="Jenkins J."/>
            <person name="Grimwood J."/>
            <person name="Schmutz J."/>
            <person name="Mitros T."/>
            <person name="Mozaffari S.V."/>
            <person name="Suzuki Y."/>
            <person name="Haramoto Y."/>
            <person name="Yamamoto T.S."/>
            <person name="Takagi C."/>
            <person name="Heald R."/>
            <person name="Miller K."/>
            <person name="Haudenschild C."/>
            <person name="Kitzman J."/>
            <person name="Nakayama T."/>
            <person name="Izutsu Y."/>
            <person name="Robert J."/>
            <person name="Fortriede J."/>
            <person name="Burns K."/>
            <person name="Lotay V."/>
            <person name="Karimi K."/>
            <person name="Yasuoka Y."/>
            <person name="Dichmann D.S."/>
            <person name="Flajnik M.F."/>
            <person name="Houston D.W."/>
            <person name="Shendure J."/>
            <person name="DuPasquier L."/>
            <person name="Vize P.D."/>
            <person name="Zorn A.M."/>
            <person name="Ito M."/>
            <person name="Marcotte E.M."/>
            <person name="Wallingford J.B."/>
            <person name="Ito Y."/>
            <person name="Asashima M."/>
            <person name="Ueno N."/>
            <person name="Matsuda Y."/>
            <person name="Veenstra G.J."/>
            <person name="Fujiyama A."/>
            <person name="Harland R.M."/>
            <person name="Taira M."/>
            <person name="Rokhsar D.S."/>
        </authorList>
    </citation>
    <scope>NUCLEOTIDE SEQUENCE [LARGE SCALE GENOMIC DNA]</scope>
    <source>
        <strain evidence="2">J</strain>
    </source>
</reference>
<accession>A0A974CCX4</accession>
<sequence>MFLYWKKRGAYELETIPTSLTELGYSAVERFSWSSSLDIIEDLAGKPHNSLGLGASSQCQTNTFQKWKLECIHEDALNNY</sequence>
<gene>
    <name evidence="1" type="ORF">XELAEV_18037599mg</name>
</gene>
<dbReference type="AlphaFoldDB" id="A0A974CCX4"/>
<protein>
    <submittedName>
        <fullName evidence="1">Uncharacterized protein</fullName>
    </submittedName>
</protein>
<evidence type="ECO:0000313" key="2">
    <source>
        <dbReference type="Proteomes" id="UP000694892"/>
    </source>
</evidence>
<proteinExistence type="predicted"/>
<organism evidence="1 2">
    <name type="scientific">Xenopus laevis</name>
    <name type="common">African clawed frog</name>
    <dbReference type="NCBI Taxonomy" id="8355"/>
    <lineage>
        <taxon>Eukaryota</taxon>
        <taxon>Metazoa</taxon>
        <taxon>Chordata</taxon>
        <taxon>Craniata</taxon>
        <taxon>Vertebrata</taxon>
        <taxon>Euteleostomi</taxon>
        <taxon>Amphibia</taxon>
        <taxon>Batrachia</taxon>
        <taxon>Anura</taxon>
        <taxon>Pipoidea</taxon>
        <taxon>Pipidae</taxon>
        <taxon>Xenopodinae</taxon>
        <taxon>Xenopus</taxon>
        <taxon>Xenopus</taxon>
    </lineage>
</organism>
<name>A0A974CCX4_XENLA</name>
<dbReference type="Proteomes" id="UP000694892">
    <property type="component" value="Chromosome 7S"/>
</dbReference>